<name>A0A4Q2UN84_9BACT</name>
<evidence type="ECO:0000313" key="1">
    <source>
        <dbReference type="EMBL" id="RYC70874.1"/>
    </source>
</evidence>
<accession>A0A4Q2UN84</accession>
<dbReference type="RefSeq" id="WP_129599420.1">
    <property type="nucleotide sequence ID" value="NZ_SBLB01000001.1"/>
</dbReference>
<reference evidence="1 2" key="1">
    <citation type="submission" date="2019-01" db="EMBL/GenBank/DDBJ databases">
        <title>Spirosoma flava sp. nov., a propanil-degrading bacterium isolated from herbicide-contaminated soil.</title>
        <authorList>
            <person name="Zhang L."/>
            <person name="Jiang J.-D."/>
        </authorList>
    </citation>
    <scope>NUCLEOTIDE SEQUENCE [LARGE SCALE GENOMIC DNA]</scope>
    <source>
        <strain evidence="1 2">TY50</strain>
    </source>
</reference>
<keyword evidence="2" id="KW-1185">Reference proteome</keyword>
<protein>
    <recommendedName>
        <fullName evidence="3">Capsid protein</fullName>
    </recommendedName>
</protein>
<evidence type="ECO:0008006" key="3">
    <source>
        <dbReference type="Google" id="ProtNLM"/>
    </source>
</evidence>
<evidence type="ECO:0000313" key="2">
    <source>
        <dbReference type="Proteomes" id="UP000290407"/>
    </source>
</evidence>
<organism evidence="1 2">
    <name type="scientific">Spirosoma sordidisoli</name>
    <dbReference type="NCBI Taxonomy" id="2502893"/>
    <lineage>
        <taxon>Bacteria</taxon>
        <taxon>Pseudomonadati</taxon>
        <taxon>Bacteroidota</taxon>
        <taxon>Cytophagia</taxon>
        <taxon>Cytophagales</taxon>
        <taxon>Cytophagaceae</taxon>
        <taxon>Spirosoma</taxon>
    </lineage>
</organism>
<sequence>MAITNMTLPELIASINSGQFGKLEGRMSHYGAINTLYRNANALFGAALIELIRKQPFTRTIKIPIFDKYNHTVLTVRSCDINCQDIGTRLKALTRTHLAIDICINPSDYENNYVLMEQALRHRYTMAKKAVYTKLDEMAAAFIDANKDTTMVVDPANGPNASPLFKGKAGAYELPTSLKFYSFLQTIMEQMDIQGPYFDLHNTVAMADTNLLGAPGGGNVLATDKLMAGAQIVESDHSNRLAVGSALPVHYIAPIGSVGVVNIIDGVYRDKPVIGSPEDFTQWERFKDVTEVKLWGQTPDEVFNDWDWGVLQEHTCVDETILYKTKFSADFTFACDFTSVAGESPIKRFDIAAIAA</sequence>
<dbReference type="Proteomes" id="UP000290407">
    <property type="component" value="Unassembled WGS sequence"/>
</dbReference>
<proteinExistence type="predicted"/>
<gene>
    <name evidence="1" type="ORF">EQG79_01600</name>
</gene>
<dbReference type="EMBL" id="SBLB01000001">
    <property type="protein sequence ID" value="RYC70874.1"/>
    <property type="molecule type" value="Genomic_DNA"/>
</dbReference>
<dbReference type="AlphaFoldDB" id="A0A4Q2UN84"/>
<comment type="caution">
    <text evidence="1">The sequence shown here is derived from an EMBL/GenBank/DDBJ whole genome shotgun (WGS) entry which is preliminary data.</text>
</comment>